<evidence type="ECO:0000313" key="1">
    <source>
        <dbReference type="EMBL" id="XBT82336.1"/>
    </source>
</evidence>
<dbReference type="RefSeq" id="WP_349878777.1">
    <property type="nucleotide sequence ID" value="NZ_CP157974.1"/>
</dbReference>
<dbReference type="AlphaFoldDB" id="A0AAU7R3K9"/>
<reference evidence="1" key="1">
    <citation type="submission" date="2024-06" db="EMBL/GenBank/DDBJ databases">
        <title>Micromonospora sp. strain HUAS YX12 genome sequences.</title>
        <authorList>
            <person name="Mo P."/>
        </authorList>
    </citation>
    <scope>NUCLEOTIDE SEQUENCE</scope>
    <source>
        <strain evidence="1">HUAS YX12</strain>
    </source>
</reference>
<organism evidence="1">
    <name type="scientific">Micromonospora sp. HUAS YX12</name>
    <dbReference type="NCBI Taxonomy" id="3156396"/>
    <lineage>
        <taxon>Bacteria</taxon>
        <taxon>Bacillati</taxon>
        <taxon>Actinomycetota</taxon>
        <taxon>Actinomycetes</taxon>
        <taxon>Micromonosporales</taxon>
        <taxon>Micromonosporaceae</taxon>
        <taxon>Micromonospora</taxon>
    </lineage>
</organism>
<proteinExistence type="predicted"/>
<sequence>MRPAGRSLSSRPRRERFTGDDLAGEYLRGWDQAQLDARTLIERTSGYELGYEAGRADEAREHREREEQLRRLVDAADAAEAGDTSLLDAFLGDAPAGDDFLDVADAAGVTPLPDGDGGQLAADVEQWLRDRDGRR</sequence>
<dbReference type="EMBL" id="CP157974">
    <property type="protein sequence ID" value="XBT82336.1"/>
    <property type="molecule type" value="Genomic_DNA"/>
</dbReference>
<name>A0AAU7R3K9_9ACTN</name>
<protein>
    <submittedName>
        <fullName evidence="1">Uncharacterized protein</fullName>
    </submittedName>
</protein>
<gene>
    <name evidence="1" type="ORF">ABIH81_02180</name>
</gene>
<accession>A0AAU7R3K9</accession>